<dbReference type="CDD" id="cd07043">
    <property type="entry name" value="STAS_anti-anti-sigma_factors"/>
    <property type="match status" value="1"/>
</dbReference>
<proteinExistence type="inferred from homology"/>
<name>A0A9C7GCZ0_9BACI</name>
<dbReference type="NCBIfam" id="TIGR00377">
    <property type="entry name" value="ant_ant_sig"/>
    <property type="match status" value="1"/>
</dbReference>
<evidence type="ECO:0000256" key="1">
    <source>
        <dbReference type="ARBA" id="ARBA00009013"/>
    </source>
</evidence>
<dbReference type="InterPro" id="IPR002645">
    <property type="entry name" value="STAS_dom"/>
</dbReference>
<organism evidence="6 7">
    <name type="scientific">Pseudoneobacillus rhizosphaerae</name>
    <dbReference type="NCBI Taxonomy" id="2880968"/>
    <lineage>
        <taxon>Bacteria</taxon>
        <taxon>Bacillati</taxon>
        <taxon>Bacillota</taxon>
        <taxon>Bacilli</taxon>
        <taxon>Bacillales</taxon>
        <taxon>Bacillaceae</taxon>
        <taxon>Pseudoneobacillus</taxon>
    </lineage>
</organism>
<dbReference type="PANTHER" id="PTHR33495:SF9">
    <property type="entry name" value="ANTI-SIGMA-B FACTOR ANTAGONIST"/>
    <property type="match status" value="1"/>
</dbReference>
<dbReference type="FunFam" id="3.30.750.24:FF:000001">
    <property type="entry name" value="Anti-sigma factor antagonist"/>
    <property type="match status" value="1"/>
</dbReference>
<dbReference type="SUPFAM" id="SSF52091">
    <property type="entry name" value="SpoIIaa-like"/>
    <property type="match status" value="1"/>
</dbReference>
<evidence type="ECO:0000256" key="3">
    <source>
        <dbReference type="ARBA" id="ARBA00024670"/>
    </source>
</evidence>
<evidence type="ECO:0000256" key="4">
    <source>
        <dbReference type="RuleBase" id="RU003749"/>
    </source>
</evidence>
<dbReference type="PROSITE" id="PS50801">
    <property type="entry name" value="STAS"/>
    <property type="match status" value="1"/>
</dbReference>
<dbReference type="InterPro" id="IPR036513">
    <property type="entry name" value="STAS_dom_sf"/>
</dbReference>
<keyword evidence="7" id="KW-1185">Reference proteome</keyword>
<dbReference type="PANTHER" id="PTHR33495">
    <property type="entry name" value="ANTI-SIGMA FACTOR ANTAGONIST TM_1081-RELATED-RELATED"/>
    <property type="match status" value="1"/>
</dbReference>
<sequence>MNLSITINSTERQTHVSVSGEIDVYTAPKLKEKLFPFSEKEEMNLIVDLNGVTYMDSTGLGVMVGVFKSLRKHNGRLQLTGLSDRINKLFMITGLADIMNIKSGVEGEEV</sequence>
<comment type="function">
    <text evidence="3">Positive regulator of sigma-B activity. Non-phosphorylated RsbV binds to RsbW, preventing its association with sigma-B. When phosphorylated, releases RsbW, which is then free to complex with and inactivate sigma-B.</text>
</comment>
<evidence type="ECO:0000313" key="6">
    <source>
        <dbReference type="EMBL" id="CAG9610311.1"/>
    </source>
</evidence>
<dbReference type="Pfam" id="PF01740">
    <property type="entry name" value="STAS"/>
    <property type="match status" value="1"/>
</dbReference>
<dbReference type="AlphaFoldDB" id="A0A9C7GCZ0"/>
<dbReference type="Proteomes" id="UP000789845">
    <property type="component" value="Unassembled WGS sequence"/>
</dbReference>
<protein>
    <recommendedName>
        <fullName evidence="4">Anti-sigma factor antagonist</fullName>
    </recommendedName>
</protein>
<dbReference type="RefSeq" id="WP_230498581.1">
    <property type="nucleotide sequence ID" value="NZ_CAKJTG010000032.1"/>
</dbReference>
<dbReference type="Gene3D" id="3.30.750.24">
    <property type="entry name" value="STAS domain"/>
    <property type="match status" value="1"/>
</dbReference>
<dbReference type="EMBL" id="CAKJTG010000032">
    <property type="protein sequence ID" value="CAG9610311.1"/>
    <property type="molecule type" value="Genomic_DNA"/>
</dbReference>
<evidence type="ECO:0000259" key="5">
    <source>
        <dbReference type="PROSITE" id="PS50801"/>
    </source>
</evidence>
<comment type="caution">
    <text evidence="6">The sequence shown here is derived from an EMBL/GenBank/DDBJ whole genome shotgun (WGS) entry which is preliminary data.</text>
</comment>
<dbReference type="GO" id="GO:0043856">
    <property type="term" value="F:anti-sigma factor antagonist activity"/>
    <property type="evidence" value="ECO:0007669"/>
    <property type="project" value="InterPro"/>
</dbReference>
<accession>A0A9C7GCZ0</accession>
<feature type="domain" description="STAS" evidence="5">
    <location>
        <begin position="3"/>
        <end position="110"/>
    </location>
</feature>
<gene>
    <name evidence="6" type="primary">rsbV</name>
    <name evidence="6" type="ORF">NEOCIP111885_04066</name>
</gene>
<keyword evidence="2" id="KW-0597">Phosphoprotein</keyword>
<evidence type="ECO:0000256" key="2">
    <source>
        <dbReference type="ARBA" id="ARBA00022553"/>
    </source>
</evidence>
<comment type="similarity">
    <text evidence="1 4">Belongs to the anti-sigma-factor antagonist family.</text>
</comment>
<reference evidence="6" key="1">
    <citation type="submission" date="2021-10" db="EMBL/GenBank/DDBJ databases">
        <authorList>
            <person name="Criscuolo A."/>
        </authorList>
    </citation>
    <scope>NUCLEOTIDE SEQUENCE</scope>
    <source>
        <strain evidence="6">CIP111885</strain>
    </source>
</reference>
<dbReference type="InterPro" id="IPR003658">
    <property type="entry name" value="Anti-sigma_ant"/>
</dbReference>
<evidence type="ECO:0000313" key="7">
    <source>
        <dbReference type="Proteomes" id="UP000789845"/>
    </source>
</evidence>